<keyword evidence="6" id="KW-0564">Palmitate</keyword>
<dbReference type="VEuPathDB" id="MicrosporidiaDB:EHP00_2038"/>
<organism evidence="12 13">
    <name type="scientific">Ecytonucleospora hepatopenaei</name>
    <dbReference type="NCBI Taxonomy" id="646526"/>
    <lineage>
        <taxon>Eukaryota</taxon>
        <taxon>Fungi</taxon>
        <taxon>Fungi incertae sedis</taxon>
        <taxon>Microsporidia</taxon>
        <taxon>Enterocytozoonidae</taxon>
        <taxon>Ecytonucleospora</taxon>
    </lineage>
</organism>
<comment type="subcellular location">
    <subcellularLocation>
        <location evidence="1">Membrane</location>
        <topology evidence="1">Multi-pass membrane protein</topology>
    </subcellularLocation>
</comment>
<keyword evidence="8 10" id="KW-0012">Acyltransferase</keyword>
<dbReference type="GO" id="GO:0019706">
    <property type="term" value="F:protein-cysteine S-palmitoyltransferase activity"/>
    <property type="evidence" value="ECO:0007669"/>
    <property type="project" value="UniProtKB-EC"/>
</dbReference>
<evidence type="ECO:0000256" key="2">
    <source>
        <dbReference type="ARBA" id="ARBA00022679"/>
    </source>
</evidence>
<name>A0A1W0E2U7_9MICR</name>
<dbReference type="Pfam" id="PF01529">
    <property type="entry name" value="DHHC"/>
    <property type="match status" value="1"/>
</dbReference>
<keyword evidence="5 10" id="KW-0472">Membrane</keyword>
<sequence>MFYQSYCSICNHFKPTGTSHCYLCGYCIMDKDHHCMMLNTCIGRNNTKCYFYYILSELVENILLLVLFNIHAHRCIFSDKLKKYKNIINNTKYNNIINNTKYNNTYNTNKYNYKYYIFLLFIKYTCIVFSKLFIIIVLYNLYICVKFYYFALMDVKARDYYIKKKRGRFSIRSVVKRILTFRSAV</sequence>
<evidence type="ECO:0000256" key="1">
    <source>
        <dbReference type="ARBA" id="ARBA00004141"/>
    </source>
</evidence>
<dbReference type="AlphaFoldDB" id="A0A1W0E2U7"/>
<feature type="domain" description="Palmitoyltransferase DHHC" evidence="11">
    <location>
        <begin position="4"/>
        <end position="91"/>
    </location>
</feature>
<evidence type="ECO:0000256" key="6">
    <source>
        <dbReference type="ARBA" id="ARBA00023139"/>
    </source>
</evidence>
<evidence type="ECO:0000256" key="9">
    <source>
        <dbReference type="ARBA" id="ARBA00048048"/>
    </source>
</evidence>
<dbReference type="Proteomes" id="UP000192758">
    <property type="component" value="Unassembled WGS sequence"/>
</dbReference>
<dbReference type="PROSITE" id="PS50216">
    <property type="entry name" value="DHHC"/>
    <property type="match status" value="1"/>
</dbReference>
<dbReference type="InterPro" id="IPR039859">
    <property type="entry name" value="PFA4/ZDH16/20/ERF2-like"/>
</dbReference>
<evidence type="ECO:0000256" key="3">
    <source>
        <dbReference type="ARBA" id="ARBA00022692"/>
    </source>
</evidence>
<reference evidence="12 13" key="1">
    <citation type="journal article" date="2017" name="Environ. Microbiol.">
        <title>Decay of the glycolytic pathway and adaptation to intranuclear parasitism within Enterocytozoonidae microsporidia.</title>
        <authorList>
            <person name="Wiredu Boakye D."/>
            <person name="Jaroenlak P."/>
            <person name="Prachumwat A."/>
            <person name="Williams T.A."/>
            <person name="Bateman K.S."/>
            <person name="Itsathitphaisarn O."/>
            <person name="Sritunyalucksana K."/>
            <person name="Paszkiewicz K.H."/>
            <person name="Moore K.A."/>
            <person name="Stentiford G.D."/>
            <person name="Williams B.A."/>
        </authorList>
    </citation>
    <scope>NUCLEOTIDE SEQUENCE [LARGE SCALE GENOMIC DNA]</scope>
    <source>
        <strain evidence="12 13">TH1</strain>
    </source>
</reference>
<protein>
    <recommendedName>
        <fullName evidence="10">Palmitoyltransferase</fullName>
        <ecNumber evidence="10">2.3.1.225</ecNumber>
    </recommendedName>
</protein>
<evidence type="ECO:0000313" key="13">
    <source>
        <dbReference type="Proteomes" id="UP000192758"/>
    </source>
</evidence>
<dbReference type="GO" id="GO:0005794">
    <property type="term" value="C:Golgi apparatus"/>
    <property type="evidence" value="ECO:0007669"/>
    <property type="project" value="TreeGrafter"/>
</dbReference>
<evidence type="ECO:0000256" key="4">
    <source>
        <dbReference type="ARBA" id="ARBA00022989"/>
    </source>
</evidence>
<feature type="transmembrane region" description="Helical" evidence="10">
    <location>
        <begin position="50"/>
        <end position="72"/>
    </location>
</feature>
<dbReference type="GO" id="GO:0005783">
    <property type="term" value="C:endoplasmic reticulum"/>
    <property type="evidence" value="ECO:0007669"/>
    <property type="project" value="TreeGrafter"/>
</dbReference>
<feature type="transmembrane region" description="Helical" evidence="10">
    <location>
        <begin position="115"/>
        <end position="143"/>
    </location>
</feature>
<keyword evidence="7" id="KW-0449">Lipoprotein</keyword>
<keyword evidence="4 10" id="KW-1133">Transmembrane helix</keyword>
<evidence type="ECO:0000259" key="11">
    <source>
        <dbReference type="Pfam" id="PF01529"/>
    </source>
</evidence>
<dbReference type="GO" id="GO:0006612">
    <property type="term" value="P:protein targeting to membrane"/>
    <property type="evidence" value="ECO:0007669"/>
    <property type="project" value="TreeGrafter"/>
</dbReference>
<dbReference type="PANTHER" id="PTHR22883">
    <property type="entry name" value="ZINC FINGER DHHC DOMAIN CONTAINING PROTEIN"/>
    <property type="match status" value="1"/>
</dbReference>
<keyword evidence="3 10" id="KW-0812">Transmembrane</keyword>
<comment type="similarity">
    <text evidence="10">Belongs to the DHHC palmitoyltransferase family.</text>
</comment>
<dbReference type="InterPro" id="IPR001594">
    <property type="entry name" value="Palmitoyltrfase_DHHC"/>
</dbReference>
<evidence type="ECO:0000256" key="10">
    <source>
        <dbReference type="RuleBase" id="RU079119"/>
    </source>
</evidence>
<evidence type="ECO:0000256" key="7">
    <source>
        <dbReference type="ARBA" id="ARBA00023288"/>
    </source>
</evidence>
<comment type="catalytic activity">
    <reaction evidence="9 10">
        <text>L-cysteinyl-[protein] + hexadecanoyl-CoA = S-hexadecanoyl-L-cysteinyl-[protein] + CoA</text>
        <dbReference type="Rhea" id="RHEA:36683"/>
        <dbReference type="Rhea" id="RHEA-COMP:10131"/>
        <dbReference type="Rhea" id="RHEA-COMP:11032"/>
        <dbReference type="ChEBI" id="CHEBI:29950"/>
        <dbReference type="ChEBI" id="CHEBI:57287"/>
        <dbReference type="ChEBI" id="CHEBI:57379"/>
        <dbReference type="ChEBI" id="CHEBI:74151"/>
        <dbReference type="EC" id="2.3.1.225"/>
    </reaction>
</comment>
<keyword evidence="2 10" id="KW-0808">Transferase</keyword>
<keyword evidence="13" id="KW-1185">Reference proteome</keyword>
<gene>
    <name evidence="12" type="primary">Zdhhc8</name>
    <name evidence="12" type="ORF">EHP00_2038</name>
</gene>
<dbReference type="EC" id="2.3.1.225" evidence="10"/>
<comment type="caution">
    <text evidence="12">The sequence shown here is derived from an EMBL/GenBank/DDBJ whole genome shotgun (WGS) entry which is preliminary data.</text>
</comment>
<evidence type="ECO:0000256" key="8">
    <source>
        <dbReference type="ARBA" id="ARBA00023315"/>
    </source>
</evidence>
<evidence type="ECO:0000313" key="12">
    <source>
        <dbReference type="EMBL" id="OQS53558.1"/>
    </source>
</evidence>
<comment type="domain">
    <text evidence="10">The DHHC domain is required for palmitoyltransferase activity.</text>
</comment>
<evidence type="ECO:0000256" key="5">
    <source>
        <dbReference type="ARBA" id="ARBA00023136"/>
    </source>
</evidence>
<proteinExistence type="inferred from homology"/>
<dbReference type="GO" id="GO:0016020">
    <property type="term" value="C:membrane"/>
    <property type="evidence" value="ECO:0007669"/>
    <property type="project" value="UniProtKB-SubCell"/>
</dbReference>
<dbReference type="EMBL" id="MNPJ01000028">
    <property type="protein sequence ID" value="OQS53558.1"/>
    <property type="molecule type" value="Genomic_DNA"/>
</dbReference>
<dbReference type="OrthoDB" id="9909019at2759"/>
<accession>A0A1W0E2U7</accession>
<dbReference type="STRING" id="646526.A0A1W0E2U7"/>